<dbReference type="Proteomes" id="UP000245048">
    <property type="component" value="Unassembled WGS sequence"/>
</dbReference>
<dbReference type="Pfam" id="PF07751">
    <property type="entry name" value="Abi_2"/>
    <property type="match status" value="1"/>
</dbReference>
<evidence type="ECO:0000313" key="1">
    <source>
        <dbReference type="EMBL" id="PWC26738.1"/>
    </source>
</evidence>
<dbReference type="InterPro" id="IPR017034">
    <property type="entry name" value="Abi_system_AbiD/AbiF"/>
</dbReference>
<gene>
    <name evidence="1" type="ORF">CR165_21420</name>
</gene>
<dbReference type="RefSeq" id="WP_109518971.1">
    <property type="nucleotide sequence ID" value="NZ_PDOA01000025.1"/>
</dbReference>
<name>A0A2U1UYK0_9PROT</name>
<dbReference type="EMBL" id="PDOA01000025">
    <property type="protein sequence ID" value="PWC26738.1"/>
    <property type="molecule type" value="Genomic_DNA"/>
</dbReference>
<dbReference type="InterPro" id="IPR011664">
    <property type="entry name" value="Abi_system_AbiD/AbiF-like"/>
</dbReference>
<sequence>MSQYRKPYLPVPDQLVLLQSRGMTVSQPGTAEDCLKRVGYYRLSAYWYPFRRSIVSPLSGGQLQTVVHDDFMPGTQFSTVFELYVFDKKLRLLMLDALERVEIALRTDVALLLGPRDPAAHRNPALLHGNFAKKVQPWNGLTGHQDWLKKLDEVERRSKADFVLHFRAKYPASDLPIWMSVELWDFGMLSRFLSGLTVADQLTLAARYQLPRRELLASWMKAFNFVRNVSAHHARLWNQPLIDQPKPLHRGEVPLLDHLVGNSFAENRLYAVAAGLRFMLQIINPGTHWPQRLKELAASFPANPHVSFDRSGFPAGWDALPLWR</sequence>
<accession>A0A2U1UYK0</accession>
<reference evidence="2" key="1">
    <citation type="submission" date="2017-10" db="EMBL/GenBank/DDBJ databases">
        <authorList>
            <person name="Toshchakov S.V."/>
            <person name="Goeva M.A."/>
        </authorList>
    </citation>
    <scope>NUCLEOTIDE SEQUENCE [LARGE SCALE GENOMIC DNA]</scope>
    <source>
        <strain evidence="2">JR1/69-1-13</strain>
    </source>
</reference>
<evidence type="ECO:0000313" key="2">
    <source>
        <dbReference type="Proteomes" id="UP000245048"/>
    </source>
</evidence>
<proteinExistence type="predicted"/>
<dbReference type="PIRSF" id="PIRSF034934">
    <property type="entry name" value="AbiF_AbiD"/>
    <property type="match status" value="1"/>
</dbReference>
<protein>
    <submittedName>
        <fullName evidence="1">Abortive phage resistance protein</fullName>
    </submittedName>
</protein>
<comment type="caution">
    <text evidence="1">The sequence shown here is derived from an EMBL/GenBank/DDBJ whole genome shotgun (WGS) entry which is preliminary data.</text>
</comment>
<organism evidence="1 2">
    <name type="scientific">Teichococcus aestuarii</name>
    <dbReference type="NCBI Taxonomy" id="568898"/>
    <lineage>
        <taxon>Bacteria</taxon>
        <taxon>Pseudomonadati</taxon>
        <taxon>Pseudomonadota</taxon>
        <taxon>Alphaproteobacteria</taxon>
        <taxon>Acetobacterales</taxon>
        <taxon>Roseomonadaceae</taxon>
        <taxon>Roseomonas</taxon>
    </lineage>
</organism>
<dbReference type="AlphaFoldDB" id="A0A2U1UYK0"/>
<keyword evidence="2" id="KW-1185">Reference proteome</keyword>
<dbReference type="OrthoDB" id="5363652at2"/>